<dbReference type="SUPFAM" id="SSF53474">
    <property type="entry name" value="alpha/beta-Hydrolases"/>
    <property type="match status" value="1"/>
</dbReference>
<protein>
    <submittedName>
        <fullName evidence="4">Carboxylesterase</fullName>
    </submittedName>
</protein>
<feature type="active site" description="Charge relay system" evidence="1">
    <location>
        <position position="217"/>
    </location>
</feature>
<dbReference type="InterPro" id="IPR051044">
    <property type="entry name" value="MAG_DAG_Lipase"/>
</dbReference>
<sequence length="280" mass="32573">MWTTIICMFYINFFEKEWGSMKIVRRSPEPFFYSGGKTGILLIHGFMSNPSELRPMGQYFIDKGYTVYAPLLAGHGKTAEVMAETDWEDWWKTVDDAYDYLNKENLDHIYVAGLSMGGALSLYLASQKQVDGVISMCAPIWIQHWGDMLASFIYHFYPFYKPKNRRKRDPEIEAMMVKMDRTPIKCVASLRKFIRSALRPNLSKVNVPALIIQSRHDETVKPESANYIYNHISSEKKSLSWYEKSCHIITLDKERGKLFQEVEQFIVNNNQNLSKNPNHV</sequence>
<dbReference type="InterPro" id="IPR012354">
    <property type="entry name" value="Esterase_lipase"/>
</dbReference>
<accession>A0A364K515</accession>
<dbReference type="EMBL" id="QJKK01000004">
    <property type="protein sequence ID" value="RAL24474.1"/>
    <property type="molecule type" value="Genomic_DNA"/>
</dbReference>
<evidence type="ECO:0000313" key="4">
    <source>
        <dbReference type="EMBL" id="RAL24474.1"/>
    </source>
</evidence>
<proteinExistence type="predicted"/>
<keyword evidence="5" id="KW-1185">Reference proteome</keyword>
<dbReference type="Pfam" id="PF12146">
    <property type="entry name" value="Hydrolase_4"/>
    <property type="match status" value="1"/>
</dbReference>
<dbReference type="InterPro" id="IPR022742">
    <property type="entry name" value="Hydrolase_4"/>
</dbReference>
<dbReference type="OrthoDB" id="9800213at2"/>
<reference evidence="4 5" key="1">
    <citation type="submission" date="2018-06" db="EMBL/GenBank/DDBJ databases">
        <title>Thermoflavimicrobium daqus sp. nov., a thermophilic microbe isolated from Moutai-flavour Daqu.</title>
        <authorList>
            <person name="Wang X."/>
            <person name="Zhou H."/>
        </authorList>
    </citation>
    <scope>NUCLEOTIDE SEQUENCE [LARGE SCALE GENOMIC DNA]</scope>
    <source>
        <strain evidence="4 5">FBKL4.011</strain>
    </source>
</reference>
<dbReference type="PIRSF" id="PIRSF017388">
    <property type="entry name" value="Esterase_lipase"/>
    <property type="match status" value="1"/>
</dbReference>
<reference evidence="4 5" key="2">
    <citation type="submission" date="2018-06" db="EMBL/GenBank/DDBJ databases">
        <authorList>
            <person name="Zhirakovskaya E."/>
        </authorList>
    </citation>
    <scope>NUCLEOTIDE SEQUENCE [LARGE SCALE GENOMIC DNA]</scope>
    <source>
        <strain evidence="4 5">FBKL4.011</strain>
    </source>
</reference>
<dbReference type="GO" id="GO:0052689">
    <property type="term" value="F:carboxylic ester hydrolase activity"/>
    <property type="evidence" value="ECO:0007669"/>
    <property type="project" value="InterPro"/>
</dbReference>
<evidence type="ECO:0000256" key="1">
    <source>
        <dbReference type="PIRSR" id="PIRSR017388-1"/>
    </source>
</evidence>
<organism evidence="4 5">
    <name type="scientific">Thermoflavimicrobium daqui</name>
    <dbReference type="NCBI Taxonomy" id="2137476"/>
    <lineage>
        <taxon>Bacteria</taxon>
        <taxon>Bacillati</taxon>
        <taxon>Bacillota</taxon>
        <taxon>Bacilli</taxon>
        <taxon>Bacillales</taxon>
        <taxon>Thermoactinomycetaceae</taxon>
        <taxon>Thermoflavimicrobium</taxon>
    </lineage>
</organism>
<feature type="active site" description="Nucleophile" evidence="1">
    <location>
        <position position="115"/>
    </location>
</feature>
<comment type="caution">
    <text evidence="4">The sequence shown here is derived from an EMBL/GenBank/DDBJ whole genome shotgun (WGS) entry which is preliminary data.</text>
</comment>
<evidence type="ECO:0000259" key="3">
    <source>
        <dbReference type="Pfam" id="PF12146"/>
    </source>
</evidence>
<dbReference type="AlphaFoldDB" id="A0A364K515"/>
<dbReference type="PANTHER" id="PTHR11614">
    <property type="entry name" value="PHOSPHOLIPASE-RELATED"/>
    <property type="match status" value="1"/>
</dbReference>
<feature type="binding site" evidence="2">
    <location>
        <position position="116"/>
    </location>
    <ligand>
        <name>substrate</name>
    </ligand>
</feature>
<feature type="active site" description="Charge relay system" evidence="1">
    <location>
        <position position="247"/>
    </location>
</feature>
<dbReference type="Proteomes" id="UP000251213">
    <property type="component" value="Unassembled WGS sequence"/>
</dbReference>
<name>A0A364K515_9BACL</name>
<gene>
    <name evidence="4" type="ORF">DL897_09160</name>
</gene>
<feature type="domain" description="Serine aminopeptidase S33" evidence="3">
    <location>
        <begin position="40"/>
        <end position="254"/>
    </location>
</feature>
<evidence type="ECO:0000313" key="5">
    <source>
        <dbReference type="Proteomes" id="UP000251213"/>
    </source>
</evidence>
<feature type="binding site" evidence="2">
    <location>
        <position position="46"/>
    </location>
    <ligand>
        <name>substrate</name>
    </ligand>
</feature>
<dbReference type="InterPro" id="IPR029058">
    <property type="entry name" value="AB_hydrolase_fold"/>
</dbReference>
<dbReference type="Gene3D" id="3.40.50.1820">
    <property type="entry name" value="alpha/beta hydrolase"/>
    <property type="match status" value="1"/>
</dbReference>
<evidence type="ECO:0000256" key="2">
    <source>
        <dbReference type="PIRSR" id="PIRSR017388-2"/>
    </source>
</evidence>